<comment type="subcellular location">
    <subcellularLocation>
        <location evidence="1">Nucleus</location>
    </subcellularLocation>
</comment>
<dbReference type="InterPro" id="IPR050936">
    <property type="entry name" value="AP-1-like"/>
</dbReference>
<feature type="compositionally biased region" description="Basic residues" evidence="3">
    <location>
        <begin position="57"/>
        <end position="68"/>
    </location>
</feature>
<dbReference type="PANTHER" id="PTHR40621:SF6">
    <property type="entry name" value="AP-1-LIKE TRANSCRIPTION FACTOR YAP1-RELATED"/>
    <property type="match status" value="1"/>
</dbReference>
<evidence type="ECO:0000313" key="5">
    <source>
        <dbReference type="Proteomes" id="UP000800235"/>
    </source>
</evidence>
<dbReference type="OrthoDB" id="2590011at2759"/>
<protein>
    <recommendedName>
        <fullName evidence="6">BZIP domain-containing protein</fullName>
    </recommendedName>
</protein>
<dbReference type="Proteomes" id="UP000800235">
    <property type="component" value="Unassembled WGS sequence"/>
</dbReference>
<dbReference type="Gene3D" id="1.20.5.170">
    <property type="match status" value="1"/>
</dbReference>
<keyword evidence="5" id="KW-1185">Reference proteome</keyword>
<dbReference type="SUPFAM" id="SSF57959">
    <property type="entry name" value="Leucine zipper domain"/>
    <property type="match status" value="1"/>
</dbReference>
<dbReference type="GO" id="GO:0001228">
    <property type="term" value="F:DNA-binding transcription activator activity, RNA polymerase II-specific"/>
    <property type="evidence" value="ECO:0007669"/>
    <property type="project" value="TreeGrafter"/>
</dbReference>
<dbReference type="EMBL" id="MU007071">
    <property type="protein sequence ID" value="KAF2425229.1"/>
    <property type="molecule type" value="Genomic_DNA"/>
</dbReference>
<name>A0A9P4NKC2_9PEZI</name>
<dbReference type="GO" id="GO:0000976">
    <property type="term" value="F:transcription cis-regulatory region binding"/>
    <property type="evidence" value="ECO:0007669"/>
    <property type="project" value="InterPro"/>
</dbReference>
<proteinExistence type="predicted"/>
<evidence type="ECO:0000256" key="3">
    <source>
        <dbReference type="SAM" id="MobiDB-lite"/>
    </source>
</evidence>
<evidence type="ECO:0000256" key="2">
    <source>
        <dbReference type="ARBA" id="ARBA00023242"/>
    </source>
</evidence>
<dbReference type="AlphaFoldDB" id="A0A9P4NKC2"/>
<comment type="caution">
    <text evidence="4">The sequence shown here is derived from an EMBL/GenBank/DDBJ whole genome shotgun (WGS) entry which is preliminary data.</text>
</comment>
<evidence type="ECO:0000313" key="4">
    <source>
        <dbReference type="EMBL" id="KAF2425229.1"/>
    </source>
</evidence>
<dbReference type="CDD" id="cd14688">
    <property type="entry name" value="bZIP_YAP"/>
    <property type="match status" value="1"/>
</dbReference>
<organism evidence="4 5">
    <name type="scientific">Tothia fuscella</name>
    <dbReference type="NCBI Taxonomy" id="1048955"/>
    <lineage>
        <taxon>Eukaryota</taxon>
        <taxon>Fungi</taxon>
        <taxon>Dikarya</taxon>
        <taxon>Ascomycota</taxon>
        <taxon>Pezizomycotina</taxon>
        <taxon>Dothideomycetes</taxon>
        <taxon>Pleosporomycetidae</taxon>
        <taxon>Venturiales</taxon>
        <taxon>Cylindrosympodiaceae</taxon>
        <taxon>Tothia</taxon>
    </lineage>
</organism>
<dbReference type="InterPro" id="IPR046347">
    <property type="entry name" value="bZIP_sf"/>
</dbReference>
<reference evidence="4" key="1">
    <citation type="journal article" date="2020" name="Stud. Mycol.">
        <title>101 Dothideomycetes genomes: a test case for predicting lifestyles and emergence of pathogens.</title>
        <authorList>
            <person name="Haridas S."/>
            <person name="Albert R."/>
            <person name="Binder M."/>
            <person name="Bloem J."/>
            <person name="Labutti K."/>
            <person name="Salamov A."/>
            <person name="Andreopoulos B."/>
            <person name="Baker S."/>
            <person name="Barry K."/>
            <person name="Bills G."/>
            <person name="Bluhm B."/>
            <person name="Cannon C."/>
            <person name="Castanera R."/>
            <person name="Culley D."/>
            <person name="Daum C."/>
            <person name="Ezra D."/>
            <person name="Gonzalez J."/>
            <person name="Henrissat B."/>
            <person name="Kuo A."/>
            <person name="Liang C."/>
            <person name="Lipzen A."/>
            <person name="Lutzoni F."/>
            <person name="Magnuson J."/>
            <person name="Mondo S."/>
            <person name="Nolan M."/>
            <person name="Ohm R."/>
            <person name="Pangilinan J."/>
            <person name="Park H.-J."/>
            <person name="Ramirez L."/>
            <person name="Alfaro M."/>
            <person name="Sun H."/>
            <person name="Tritt A."/>
            <person name="Yoshinaga Y."/>
            <person name="Zwiers L.-H."/>
            <person name="Turgeon B."/>
            <person name="Goodwin S."/>
            <person name="Spatafora J."/>
            <person name="Crous P."/>
            <person name="Grigoriev I."/>
        </authorList>
    </citation>
    <scope>NUCLEOTIDE SEQUENCE</scope>
    <source>
        <strain evidence="4">CBS 130266</strain>
    </source>
</reference>
<keyword evidence="2" id="KW-0539">Nucleus</keyword>
<dbReference type="PANTHER" id="PTHR40621">
    <property type="entry name" value="TRANSCRIPTION FACTOR KAPC-RELATED"/>
    <property type="match status" value="1"/>
</dbReference>
<evidence type="ECO:0008006" key="6">
    <source>
        <dbReference type="Google" id="ProtNLM"/>
    </source>
</evidence>
<evidence type="ECO:0000256" key="1">
    <source>
        <dbReference type="ARBA" id="ARBA00004123"/>
    </source>
</evidence>
<dbReference type="GO" id="GO:0090575">
    <property type="term" value="C:RNA polymerase II transcription regulator complex"/>
    <property type="evidence" value="ECO:0007669"/>
    <property type="project" value="TreeGrafter"/>
</dbReference>
<accession>A0A9P4NKC2</accession>
<sequence>MAEKSLSKDSSVSLSPGPVTEKKETLAARARRFIGRPLLEDHSESNSPPRESVNKGRGIKKSPTRRRQQVLQAQRTHRQRTQGYIRELEKEVLRLRENEMALELSNKTLQERINMLEPLAIANGTFSRDHNIKEFLHQHKLNQQPYLNTPSSSGGGQSLHGDAHSIIAGNDPFVNVDLTALGTTRATYGCSTKAAMESPVPFQPPNRDAPELATWDPSGAASERLVPSVITPQRAVDFVLDLERPCLAHIKYRYLHDYKFNQRKYPKFDAGPGHVFMATTSLVNSSYASDPSTQPFQVPPADIDKLFQTSLNLDLGDEVTPIQIWENIKRISRLYVLDEEVVRALQGEFRKYARCNSFGAVVERETVSKVFGFYLEGFEMGWV</sequence>
<gene>
    <name evidence="4" type="ORF">EJ08DRAFT_700458</name>
</gene>
<feature type="region of interest" description="Disordered" evidence="3">
    <location>
        <begin position="1"/>
        <end position="83"/>
    </location>
</feature>